<reference evidence="4" key="1">
    <citation type="submission" date="2017-09" db="EMBL/GenBank/DDBJ databases">
        <title>Depth-based differentiation of microbial function through sediment-hosted aquifers and enrichment of novel symbionts in the deep terrestrial subsurface.</title>
        <authorList>
            <person name="Probst A.J."/>
            <person name="Ladd B."/>
            <person name="Jarett J.K."/>
            <person name="Geller-Mcgrath D.E."/>
            <person name="Sieber C.M.K."/>
            <person name="Emerson J.B."/>
            <person name="Anantharaman K."/>
            <person name="Thomas B.C."/>
            <person name="Malmstrom R."/>
            <person name="Stieglmeier M."/>
            <person name="Klingl A."/>
            <person name="Woyke T."/>
            <person name="Ryan C.M."/>
            <person name="Banfield J.F."/>
        </authorList>
    </citation>
    <scope>NUCLEOTIDE SEQUENCE [LARGE SCALE GENOMIC DNA]</scope>
</reference>
<feature type="region of interest" description="Disordered" evidence="1">
    <location>
        <begin position="50"/>
        <end position="104"/>
    </location>
</feature>
<dbReference type="Proteomes" id="UP000228533">
    <property type="component" value="Unassembled WGS sequence"/>
</dbReference>
<name>A0A2M6WSY5_9BACT</name>
<keyword evidence="2" id="KW-1133">Transmembrane helix</keyword>
<accession>A0A2M6WSY5</accession>
<feature type="transmembrane region" description="Helical" evidence="2">
    <location>
        <begin position="193"/>
        <end position="221"/>
    </location>
</feature>
<dbReference type="EMBL" id="PFAM01000018">
    <property type="protein sequence ID" value="PIT95923.1"/>
    <property type="molecule type" value="Genomic_DNA"/>
</dbReference>
<organism evidence="3 4">
    <name type="scientific">Candidatus Falkowbacteria bacterium CG10_big_fil_rev_8_21_14_0_10_37_14</name>
    <dbReference type="NCBI Taxonomy" id="1974561"/>
    <lineage>
        <taxon>Bacteria</taxon>
        <taxon>Candidatus Falkowiibacteriota</taxon>
    </lineage>
</organism>
<evidence type="ECO:0000256" key="1">
    <source>
        <dbReference type="SAM" id="MobiDB-lite"/>
    </source>
</evidence>
<dbReference type="AlphaFoldDB" id="A0A2M6WSY5"/>
<protein>
    <submittedName>
        <fullName evidence="3">Uncharacterized protein</fullName>
    </submittedName>
</protein>
<sequence>MDTTLKSASLSSANLTFDQSQTSRLAEFQASQTADDLRYLKQTERLRQLAENRSLPDTSVNPSGQLKTSEEDLDIDNIEEDQRYSEQRRQRQQAKKNGEKSKIGQAFDSATSSLSSSFSKALAQAWLNLIDSFGLTLIWINVHTFLSLVLGEHIFVRLGHEWIDQFGADKLGENKLARQTTYRVGEKIHLLEVLLLIALDLIVLILIVLSVALFLIILAYLSAPALLLYYGLAQIF</sequence>
<comment type="caution">
    <text evidence="3">The sequence shown here is derived from an EMBL/GenBank/DDBJ whole genome shotgun (WGS) entry which is preliminary data.</text>
</comment>
<keyword evidence="2" id="KW-0812">Transmembrane</keyword>
<feature type="compositionally biased region" description="Basic and acidic residues" evidence="1">
    <location>
        <begin position="80"/>
        <end position="89"/>
    </location>
</feature>
<evidence type="ECO:0000256" key="2">
    <source>
        <dbReference type="SAM" id="Phobius"/>
    </source>
</evidence>
<feature type="compositionally biased region" description="Polar residues" evidence="1">
    <location>
        <begin position="55"/>
        <end position="67"/>
    </location>
</feature>
<evidence type="ECO:0000313" key="3">
    <source>
        <dbReference type="EMBL" id="PIT95923.1"/>
    </source>
</evidence>
<gene>
    <name evidence="3" type="ORF">COT94_03235</name>
</gene>
<proteinExistence type="predicted"/>
<evidence type="ECO:0000313" key="4">
    <source>
        <dbReference type="Proteomes" id="UP000228533"/>
    </source>
</evidence>
<keyword evidence="2" id="KW-0472">Membrane</keyword>